<dbReference type="Proteomes" id="UP000253606">
    <property type="component" value="Chromosome"/>
</dbReference>
<accession>A0A2Z5G046</accession>
<proteinExistence type="predicted"/>
<keyword evidence="2" id="KW-1185">Reference proteome</keyword>
<evidence type="ECO:0000313" key="2">
    <source>
        <dbReference type="Proteomes" id="UP000253606"/>
    </source>
</evidence>
<reference evidence="1 2" key="1">
    <citation type="journal article" date="2018" name="Front. Microbiol.">
        <title>Hydrolytic Capabilities as a Key to Environmental Success: Chitinolytic and Cellulolytic Acidobacteria From Acidic Sub-arctic Soils and Boreal Peatlands.</title>
        <authorList>
            <person name="Belova S.E."/>
            <person name="Ravin N.V."/>
            <person name="Pankratov T.A."/>
            <person name="Rakitin A.L."/>
            <person name="Ivanova A.A."/>
            <person name="Beletsky A.V."/>
            <person name="Mardanov A.V."/>
            <person name="Sinninghe Damste J.S."/>
            <person name="Dedysh S.N."/>
        </authorList>
    </citation>
    <scope>NUCLEOTIDE SEQUENCE [LARGE SCALE GENOMIC DNA]</scope>
    <source>
        <strain evidence="1 2">SBC82</strain>
    </source>
</reference>
<dbReference type="AlphaFoldDB" id="A0A2Z5G046"/>
<dbReference type="EMBL" id="CP030840">
    <property type="protein sequence ID" value="AXC12462.1"/>
    <property type="molecule type" value="Genomic_DNA"/>
</dbReference>
<protein>
    <submittedName>
        <fullName evidence="1">Uncharacterized protein</fullName>
    </submittedName>
</protein>
<gene>
    <name evidence="1" type="ORF">ACPOL_3167</name>
</gene>
<dbReference type="KEGG" id="abas:ACPOL_3167"/>
<evidence type="ECO:0000313" key="1">
    <source>
        <dbReference type="EMBL" id="AXC12462.1"/>
    </source>
</evidence>
<name>A0A2Z5G046_9BACT</name>
<sequence>MLTKYVPETAAAKHIREKVSGMANRIHKVIKPRRMPITIVWQL</sequence>
<organism evidence="1 2">
    <name type="scientific">Acidisarcina polymorpha</name>
    <dbReference type="NCBI Taxonomy" id="2211140"/>
    <lineage>
        <taxon>Bacteria</taxon>
        <taxon>Pseudomonadati</taxon>
        <taxon>Acidobacteriota</taxon>
        <taxon>Terriglobia</taxon>
        <taxon>Terriglobales</taxon>
        <taxon>Acidobacteriaceae</taxon>
        <taxon>Acidisarcina</taxon>
    </lineage>
</organism>